<comment type="function">
    <text evidence="8">Catalyzes the condensation of pantoate with beta-alanine in an ATP-dependent reaction via a pantoyl-adenylate intermediate.</text>
</comment>
<evidence type="ECO:0000256" key="8">
    <source>
        <dbReference type="HAMAP-Rule" id="MF_00158"/>
    </source>
</evidence>
<evidence type="ECO:0000256" key="7">
    <source>
        <dbReference type="ARBA" id="ARBA00048258"/>
    </source>
</evidence>
<comment type="subunit">
    <text evidence="8">Homodimer.</text>
</comment>
<comment type="similarity">
    <text evidence="2 8">Belongs to the pantothenate synthetase family.</text>
</comment>
<keyword evidence="5 8" id="KW-0547">Nucleotide-binding</keyword>
<keyword evidence="4 8" id="KW-0566">Pantothenate biosynthesis</keyword>
<comment type="pathway">
    <text evidence="1 8">Cofactor biosynthesis; (R)-pantothenate biosynthesis; (R)-pantothenate from (R)-pantoate and beta-alanine: step 1/1.</text>
</comment>
<dbReference type="Gene3D" id="3.40.50.620">
    <property type="entry name" value="HUPs"/>
    <property type="match status" value="1"/>
</dbReference>
<name>A0ABY8FVL0_9SPHN</name>
<dbReference type="EC" id="6.3.2.1" evidence="8"/>
<evidence type="ECO:0000313" key="9">
    <source>
        <dbReference type="EMBL" id="WFL79034.1"/>
    </source>
</evidence>
<evidence type="ECO:0000256" key="4">
    <source>
        <dbReference type="ARBA" id="ARBA00022655"/>
    </source>
</evidence>
<dbReference type="InterPro" id="IPR003721">
    <property type="entry name" value="Pantoate_ligase"/>
</dbReference>
<evidence type="ECO:0000256" key="1">
    <source>
        <dbReference type="ARBA" id="ARBA00004990"/>
    </source>
</evidence>
<gene>
    <name evidence="8 9" type="primary">panC</name>
    <name evidence="9" type="ORF">P7228_06885</name>
</gene>
<dbReference type="NCBIfam" id="TIGR00125">
    <property type="entry name" value="cyt_tran_rel"/>
    <property type="match status" value="1"/>
</dbReference>
<keyword evidence="3 8" id="KW-0436">Ligase</keyword>
<evidence type="ECO:0000313" key="10">
    <source>
        <dbReference type="Proteomes" id="UP001215827"/>
    </source>
</evidence>
<feature type="active site" description="Proton donor" evidence="8">
    <location>
        <position position="37"/>
    </location>
</feature>
<protein>
    <recommendedName>
        <fullName evidence="8">Pantothenate synthetase</fullName>
        <shortName evidence="8">PS</shortName>
        <ecNumber evidence="8">6.3.2.1</ecNumber>
    </recommendedName>
    <alternativeName>
        <fullName evidence="8">Pantoate--beta-alanine ligase</fullName>
    </alternativeName>
    <alternativeName>
        <fullName evidence="8">Pantoate-activating enzyme</fullName>
    </alternativeName>
</protein>
<dbReference type="Pfam" id="PF02569">
    <property type="entry name" value="Pantoate_ligase"/>
    <property type="match status" value="1"/>
</dbReference>
<accession>A0ABY8FVL0</accession>
<evidence type="ECO:0000256" key="2">
    <source>
        <dbReference type="ARBA" id="ARBA00009256"/>
    </source>
</evidence>
<comment type="miscellaneous">
    <text evidence="8">The reaction proceeds by a bi uni uni bi ping pong mechanism.</text>
</comment>
<feature type="binding site" evidence="8">
    <location>
        <position position="153"/>
    </location>
    <ligand>
        <name>(R)-pantoate</name>
        <dbReference type="ChEBI" id="CHEBI:15980"/>
    </ligand>
</feature>
<comment type="subcellular location">
    <subcellularLocation>
        <location evidence="8">Cytoplasm</location>
    </subcellularLocation>
</comment>
<dbReference type="Proteomes" id="UP001215827">
    <property type="component" value="Chromosome"/>
</dbReference>
<evidence type="ECO:0000256" key="3">
    <source>
        <dbReference type="ARBA" id="ARBA00022598"/>
    </source>
</evidence>
<evidence type="ECO:0000256" key="6">
    <source>
        <dbReference type="ARBA" id="ARBA00022840"/>
    </source>
</evidence>
<dbReference type="EMBL" id="CP121106">
    <property type="protein sequence ID" value="WFL79034.1"/>
    <property type="molecule type" value="Genomic_DNA"/>
</dbReference>
<dbReference type="Gene3D" id="3.30.1300.10">
    <property type="entry name" value="Pantoate-beta-alanine ligase, C-terminal domain"/>
    <property type="match status" value="1"/>
</dbReference>
<dbReference type="NCBIfam" id="TIGR00018">
    <property type="entry name" value="panC"/>
    <property type="match status" value="1"/>
</dbReference>
<dbReference type="RefSeq" id="WP_278017723.1">
    <property type="nucleotide sequence ID" value="NZ_CP121106.1"/>
</dbReference>
<evidence type="ECO:0000256" key="5">
    <source>
        <dbReference type="ARBA" id="ARBA00022741"/>
    </source>
</evidence>
<feature type="binding site" evidence="8">
    <location>
        <begin position="30"/>
        <end position="37"/>
    </location>
    <ligand>
        <name>ATP</name>
        <dbReference type="ChEBI" id="CHEBI:30616"/>
    </ligand>
</feature>
<dbReference type="SUPFAM" id="SSF52374">
    <property type="entry name" value="Nucleotidylyl transferase"/>
    <property type="match status" value="1"/>
</dbReference>
<proteinExistence type="inferred from homology"/>
<reference evidence="9 10" key="1">
    <citation type="submission" date="2023-03" db="EMBL/GenBank/DDBJ databases">
        <title>Altererythrobacter sp. CAU 1644 isolated from sand.</title>
        <authorList>
            <person name="Kim W."/>
        </authorList>
    </citation>
    <scope>NUCLEOTIDE SEQUENCE [LARGE SCALE GENOMIC DNA]</scope>
    <source>
        <strain evidence="9 10">CAU 1644</strain>
    </source>
</reference>
<dbReference type="PANTHER" id="PTHR21299:SF1">
    <property type="entry name" value="PANTOATE--BETA-ALANINE LIGASE"/>
    <property type="match status" value="1"/>
</dbReference>
<feature type="binding site" evidence="8">
    <location>
        <begin position="188"/>
        <end position="191"/>
    </location>
    <ligand>
        <name>ATP</name>
        <dbReference type="ChEBI" id="CHEBI:30616"/>
    </ligand>
</feature>
<keyword evidence="6 8" id="KW-0067">ATP-binding</keyword>
<dbReference type="PANTHER" id="PTHR21299">
    <property type="entry name" value="CYTIDYLATE KINASE/PANTOATE-BETA-ALANINE LIGASE"/>
    <property type="match status" value="1"/>
</dbReference>
<dbReference type="InterPro" id="IPR004821">
    <property type="entry name" value="Cyt_trans-like"/>
</dbReference>
<feature type="binding site" evidence="8">
    <location>
        <position position="61"/>
    </location>
    <ligand>
        <name>beta-alanine</name>
        <dbReference type="ChEBI" id="CHEBI:57966"/>
    </ligand>
</feature>
<comment type="catalytic activity">
    <reaction evidence="7 8">
        <text>(R)-pantoate + beta-alanine + ATP = (R)-pantothenate + AMP + diphosphate + H(+)</text>
        <dbReference type="Rhea" id="RHEA:10912"/>
        <dbReference type="ChEBI" id="CHEBI:15378"/>
        <dbReference type="ChEBI" id="CHEBI:15980"/>
        <dbReference type="ChEBI" id="CHEBI:29032"/>
        <dbReference type="ChEBI" id="CHEBI:30616"/>
        <dbReference type="ChEBI" id="CHEBI:33019"/>
        <dbReference type="ChEBI" id="CHEBI:57966"/>
        <dbReference type="ChEBI" id="CHEBI:456215"/>
        <dbReference type="EC" id="6.3.2.1"/>
    </reaction>
</comment>
<dbReference type="HAMAP" id="MF_00158">
    <property type="entry name" value="PanC"/>
    <property type="match status" value="1"/>
</dbReference>
<sequence>MQTVSELDALRAAMAGLRRDGASIALVPTMGALHQGHLALVREAKQACDHVVASIFVNPTQFGANEDLDAYPRQLAEDSAMLEAEGVSLLWAPDVKAMYPEGFGTEVAVSKLTENFCGASRPGHFDGVATVVCKLFNQVMPDQAFFGEKDFQQLTVIRAMARDLDLSRPHASAIVGVPTVREPDGLAMSSRNRYLSPSDRERAATLPRAMREAIARIEEGADVTRALAALEDDLLSAGFDEVDYAELVDARTLEQLAALTSAPARLLVAARIGGTRLIDNMKVGAG</sequence>
<keyword evidence="10" id="KW-1185">Reference proteome</keyword>
<keyword evidence="8" id="KW-0963">Cytoplasm</keyword>
<organism evidence="9 10">
    <name type="scientific">Altererythrobacter arenosus</name>
    <dbReference type="NCBI Taxonomy" id="3032592"/>
    <lineage>
        <taxon>Bacteria</taxon>
        <taxon>Pseudomonadati</taxon>
        <taxon>Pseudomonadota</taxon>
        <taxon>Alphaproteobacteria</taxon>
        <taxon>Sphingomonadales</taxon>
        <taxon>Erythrobacteraceae</taxon>
        <taxon>Altererythrobacter</taxon>
    </lineage>
</organism>
<feature type="binding site" evidence="8">
    <location>
        <position position="61"/>
    </location>
    <ligand>
        <name>(R)-pantoate</name>
        <dbReference type="ChEBI" id="CHEBI:15980"/>
    </ligand>
</feature>
<dbReference type="InterPro" id="IPR014729">
    <property type="entry name" value="Rossmann-like_a/b/a_fold"/>
</dbReference>
<dbReference type="CDD" id="cd00560">
    <property type="entry name" value="PanC"/>
    <property type="match status" value="1"/>
</dbReference>
<dbReference type="GO" id="GO:0016874">
    <property type="term" value="F:ligase activity"/>
    <property type="evidence" value="ECO:0007669"/>
    <property type="project" value="UniProtKB-KW"/>
</dbReference>
<feature type="binding site" evidence="8">
    <location>
        <position position="180"/>
    </location>
    <ligand>
        <name>ATP</name>
        <dbReference type="ChEBI" id="CHEBI:30616"/>
    </ligand>
</feature>
<dbReference type="InterPro" id="IPR042176">
    <property type="entry name" value="Pantoate_ligase_C"/>
</dbReference>
<feature type="binding site" evidence="8">
    <location>
        <begin position="147"/>
        <end position="150"/>
    </location>
    <ligand>
        <name>ATP</name>
        <dbReference type="ChEBI" id="CHEBI:30616"/>
    </ligand>
</feature>